<proteinExistence type="predicted"/>
<dbReference type="InterPro" id="IPR024755">
    <property type="entry name" value="cpYpsA"/>
</dbReference>
<sequence>MLVKIISGAQTGADRAALDAALELGIPCGGWVPKGRYAEDGEIPERYPDLKETPDAEVEMRTEWNIRDSDATLIVSHGPLEGGSLYTKVKAGELGKPWLHLDLSGLSHDQAVTTARKWLEDVRPAVLNIAGSRASKDSDIYEKTVGLLRTLLPLVR</sequence>
<evidence type="ECO:0000313" key="2">
    <source>
        <dbReference type="Proteomes" id="UP000673975"/>
    </source>
</evidence>
<dbReference type="SUPFAM" id="SSF102405">
    <property type="entry name" value="MCP/YpsA-like"/>
    <property type="match status" value="1"/>
</dbReference>
<accession>A0A8J7RU19</accession>
<organism evidence="1 2">
    <name type="scientific">Natronogracilivirga saccharolytica</name>
    <dbReference type="NCBI Taxonomy" id="2812953"/>
    <lineage>
        <taxon>Bacteria</taxon>
        <taxon>Pseudomonadati</taxon>
        <taxon>Balneolota</taxon>
        <taxon>Balneolia</taxon>
        <taxon>Balneolales</taxon>
        <taxon>Cyclonatronaceae</taxon>
        <taxon>Natronogracilivirga</taxon>
    </lineage>
</organism>
<reference evidence="1" key="1">
    <citation type="submission" date="2021-02" db="EMBL/GenBank/DDBJ databases">
        <title>Natronogracilivirga saccharolytica gen. nov. sp. nov. a new anaerobic, haloalkiliphilic carbohydrate-fermenting bacterium from soda lake and proposing of Cyclonatronumiaceae fam. nov. in the phylum Balneolaeota.</title>
        <authorList>
            <person name="Zhilina T.N."/>
            <person name="Sorokin D.Y."/>
            <person name="Zavarzina D.G."/>
            <person name="Toshchakov S.V."/>
            <person name="Kublanov I.V."/>
        </authorList>
    </citation>
    <scope>NUCLEOTIDE SEQUENCE</scope>
    <source>
        <strain evidence="1">Z-1702</strain>
    </source>
</reference>
<dbReference type="AlphaFoldDB" id="A0A8J7RU19"/>
<dbReference type="EMBL" id="JAFIDN010000017">
    <property type="protein sequence ID" value="MBP3193904.1"/>
    <property type="molecule type" value="Genomic_DNA"/>
</dbReference>
<evidence type="ECO:0000313" key="1">
    <source>
        <dbReference type="EMBL" id="MBP3193904.1"/>
    </source>
</evidence>
<dbReference type="Proteomes" id="UP000673975">
    <property type="component" value="Unassembled WGS sequence"/>
</dbReference>
<dbReference type="Gene3D" id="3.40.50.450">
    <property type="match status" value="1"/>
</dbReference>
<gene>
    <name evidence="1" type="ORF">NATSA_14600</name>
</gene>
<comment type="caution">
    <text evidence="1">The sequence shown here is derived from an EMBL/GenBank/DDBJ whole genome shotgun (WGS) entry which is preliminary data.</text>
</comment>
<keyword evidence="2" id="KW-1185">Reference proteome</keyword>
<dbReference type="Pfam" id="PF12694">
    <property type="entry name" value="cpYpsA"/>
    <property type="match status" value="1"/>
</dbReference>
<name>A0A8J7RU19_9BACT</name>
<protein>
    <submittedName>
        <fullName evidence="1">Putative molybdenum carrier protein</fullName>
    </submittedName>
</protein>